<evidence type="ECO:0000256" key="7">
    <source>
        <dbReference type="ARBA" id="ARBA00029853"/>
    </source>
</evidence>
<dbReference type="InterPro" id="IPR000277">
    <property type="entry name" value="Cys/Met-Metab_PyrdxlP-dep_enz"/>
</dbReference>
<dbReference type="GO" id="GO:0005737">
    <property type="term" value="C:cytoplasm"/>
    <property type="evidence" value="ECO:0007669"/>
    <property type="project" value="TreeGrafter"/>
</dbReference>
<gene>
    <name evidence="10" type="ORF">FIBSPDRAFT_931977</name>
</gene>
<protein>
    <recommendedName>
        <fullName evidence="4">cystathionine gamma-lyase</fullName>
        <ecNumber evidence="4">4.4.1.1</ecNumber>
    </recommendedName>
    <alternativeName>
        <fullName evidence="7">Gamma-cystathionase</fullName>
    </alternativeName>
</protein>
<evidence type="ECO:0000256" key="5">
    <source>
        <dbReference type="ARBA" id="ARBA00022898"/>
    </source>
</evidence>
<name>A0A166JL90_9AGAM</name>
<dbReference type="PANTHER" id="PTHR11808:SF15">
    <property type="entry name" value="CYSTATHIONINE GAMMA-LYASE"/>
    <property type="match status" value="1"/>
</dbReference>
<dbReference type="SUPFAM" id="SSF53383">
    <property type="entry name" value="PLP-dependent transferases"/>
    <property type="match status" value="1"/>
</dbReference>
<dbReference type="AlphaFoldDB" id="A0A166JL90"/>
<dbReference type="GO" id="GO:0019343">
    <property type="term" value="P:cysteine biosynthetic process via cystathionine"/>
    <property type="evidence" value="ECO:0007669"/>
    <property type="project" value="TreeGrafter"/>
</dbReference>
<reference evidence="10 11" key="1">
    <citation type="journal article" date="2016" name="Mol. Biol. Evol.">
        <title>Comparative Genomics of Early-Diverging Mushroom-Forming Fungi Provides Insights into the Origins of Lignocellulose Decay Capabilities.</title>
        <authorList>
            <person name="Nagy L.G."/>
            <person name="Riley R."/>
            <person name="Tritt A."/>
            <person name="Adam C."/>
            <person name="Daum C."/>
            <person name="Floudas D."/>
            <person name="Sun H."/>
            <person name="Yadav J.S."/>
            <person name="Pangilinan J."/>
            <person name="Larsson K.H."/>
            <person name="Matsuura K."/>
            <person name="Barry K."/>
            <person name="Labutti K."/>
            <person name="Kuo R."/>
            <person name="Ohm R.A."/>
            <person name="Bhattacharya S.S."/>
            <person name="Shirouzu T."/>
            <person name="Yoshinaga Y."/>
            <person name="Martin F.M."/>
            <person name="Grigoriev I.V."/>
            <person name="Hibbett D.S."/>
        </authorList>
    </citation>
    <scope>NUCLEOTIDE SEQUENCE [LARGE SCALE GENOMIC DNA]</scope>
    <source>
        <strain evidence="10 11">CBS 109695</strain>
    </source>
</reference>
<evidence type="ECO:0000313" key="10">
    <source>
        <dbReference type="EMBL" id="KZP20987.1"/>
    </source>
</evidence>
<dbReference type="Proteomes" id="UP000076532">
    <property type="component" value="Unassembled WGS sequence"/>
</dbReference>
<keyword evidence="11" id="KW-1185">Reference proteome</keyword>
<evidence type="ECO:0000256" key="4">
    <source>
        <dbReference type="ARBA" id="ARBA00012085"/>
    </source>
</evidence>
<sequence>MSPAVLSNGNGHTDSHPVTKAPAYGFSTRAVHVGSEPDAATGAVIPAISLSTTYQQTAVGVHKGFEYSRSGNPNRDAFETTLASLESGGHYGLAFSSGSATTATVIQALGAGAHMISYVNGHADVVMGAAILPAHQSAFADRLRYLQNAIGAVPSPYDAWLAQRGAKTLGLRMRQHGLSALHIAKALEKSPHVAAVLYPGLATHPRNALAYASLSPHAKTWVDAVAPDRAQGFPFGGMVSFRIRGSAHKFLEATRLSNLYPFLNGISGPWAAAHLNVPATQIGTTSNSHSLPPCVIVPDYPKYAKLEASDSDSGRIEGSAGTEIP</sequence>
<accession>A0A166JL90</accession>
<dbReference type="EC" id="4.4.1.1" evidence="4"/>
<evidence type="ECO:0000256" key="6">
    <source>
        <dbReference type="ARBA" id="ARBA00023192"/>
    </source>
</evidence>
<keyword evidence="6" id="KW-0028">Amino-acid biosynthesis</keyword>
<dbReference type="InterPro" id="IPR015421">
    <property type="entry name" value="PyrdxlP-dep_Trfase_major"/>
</dbReference>
<evidence type="ECO:0000256" key="1">
    <source>
        <dbReference type="ARBA" id="ARBA00001933"/>
    </source>
</evidence>
<dbReference type="OrthoDB" id="3512640at2759"/>
<comment type="similarity">
    <text evidence="3 8">Belongs to the trans-sulfuration enzymes family.</text>
</comment>
<proteinExistence type="inferred from homology"/>
<comment type="cofactor">
    <cofactor evidence="1 8">
        <name>pyridoxal 5'-phosphate</name>
        <dbReference type="ChEBI" id="CHEBI:597326"/>
    </cofactor>
</comment>
<evidence type="ECO:0000256" key="2">
    <source>
        <dbReference type="ARBA" id="ARBA00005038"/>
    </source>
</evidence>
<dbReference type="Pfam" id="PF01053">
    <property type="entry name" value="Cys_Met_Meta_PP"/>
    <property type="match status" value="2"/>
</dbReference>
<feature type="compositionally biased region" description="Polar residues" evidence="9">
    <location>
        <begin position="1"/>
        <end position="12"/>
    </location>
</feature>
<feature type="region of interest" description="Disordered" evidence="9">
    <location>
        <begin position="1"/>
        <end position="21"/>
    </location>
</feature>
<keyword evidence="5 8" id="KW-0663">Pyridoxal phosphate</keyword>
<organism evidence="10 11">
    <name type="scientific">Athelia psychrophila</name>
    <dbReference type="NCBI Taxonomy" id="1759441"/>
    <lineage>
        <taxon>Eukaryota</taxon>
        <taxon>Fungi</taxon>
        <taxon>Dikarya</taxon>
        <taxon>Basidiomycota</taxon>
        <taxon>Agaricomycotina</taxon>
        <taxon>Agaricomycetes</taxon>
        <taxon>Agaricomycetidae</taxon>
        <taxon>Atheliales</taxon>
        <taxon>Atheliaceae</taxon>
        <taxon>Athelia</taxon>
    </lineage>
</organism>
<comment type="pathway">
    <text evidence="2">Amino-acid biosynthesis; L-cysteine biosynthesis; L-cysteine from L-homocysteine and L-serine: step 2/2.</text>
</comment>
<evidence type="ECO:0000313" key="11">
    <source>
        <dbReference type="Proteomes" id="UP000076532"/>
    </source>
</evidence>
<dbReference type="STRING" id="436010.A0A166JL90"/>
<keyword evidence="6" id="KW-0198">Cysteine biosynthesis</keyword>
<dbReference type="GO" id="GO:0004123">
    <property type="term" value="F:cystathionine gamma-lyase activity"/>
    <property type="evidence" value="ECO:0007669"/>
    <property type="project" value="TreeGrafter"/>
</dbReference>
<dbReference type="PANTHER" id="PTHR11808">
    <property type="entry name" value="TRANS-SULFURATION ENZYME FAMILY MEMBER"/>
    <property type="match status" value="1"/>
</dbReference>
<evidence type="ECO:0000256" key="3">
    <source>
        <dbReference type="ARBA" id="ARBA00009077"/>
    </source>
</evidence>
<evidence type="ECO:0000256" key="8">
    <source>
        <dbReference type="RuleBase" id="RU362118"/>
    </source>
</evidence>
<dbReference type="Gene3D" id="3.40.640.10">
    <property type="entry name" value="Type I PLP-dependent aspartate aminotransferase-like (Major domain)"/>
    <property type="match status" value="2"/>
</dbReference>
<evidence type="ECO:0000256" key="9">
    <source>
        <dbReference type="SAM" id="MobiDB-lite"/>
    </source>
</evidence>
<dbReference type="InterPro" id="IPR015422">
    <property type="entry name" value="PyrdxlP-dep_Trfase_small"/>
</dbReference>
<dbReference type="EMBL" id="KV417551">
    <property type="protein sequence ID" value="KZP20987.1"/>
    <property type="molecule type" value="Genomic_DNA"/>
</dbReference>
<dbReference type="GO" id="GO:0019346">
    <property type="term" value="P:transsulfuration"/>
    <property type="evidence" value="ECO:0007669"/>
    <property type="project" value="InterPro"/>
</dbReference>
<dbReference type="InterPro" id="IPR015424">
    <property type="entry name" value="PyrdxlP-dep_Trfase"/>
</dbReference>
<dbReference type="Gene3D" id="3.90.1150.10">
    <property type="entry name" value="Aspartate Aminotransferase, domain 1"/>
    <property type="match status" value="1"/>
</dbReference>
<dbReference type="GO" id="GO:0030170">
    <property type="term" value="F:pyridoxal phosphate binding"/>
    <property type="evidence" value="ECO:0007669"/>
    <property type="project" value="InterPro"/>
</dbReference>